<evidence type="ECO:0000256" key="4">
    <source>
        <dbReference type="ARBA" id="ARBA00023136"/>
    </source>
</evidence>
<evidence type="ECO:0000256" key="5">
    <source>
        <dbReference type="SAM" id="Phobius"/>
    </source>
</evidence>
<dbReference type="Gene3D" id="1.20.120.1630">
    <property type="match status" value="1"/>
</dbReference>
<evidence type="ECO:0000256" key="3">
    <source>
        <dbReference type="ARBA" id="ARBA00022989"/>
    </source>
</evidence>
<dbReference type="AlphaFoldDB" id="A0A9X1IPQ9"/>
<keyword evidence="3 5" id="KW-1133">Transmembrane helix</keyword>
<dbReference type="InterPro" id="IPR007269">
    <property type="entry name" value="ICMT_MeTrfase"/>
</dbReference>
<keyword evidence="2 5" id="KW-0812">Transmembrane</keyword>
<dbReference type="Proteomes" id="UP001138757">
    <property type="component" value="Unassembled WGS sequence"/>
</dbReference>
<comment type="caution">
    <text evidence="6">The sequence shown here is derived from an EMBL/GenBank/DDBJ whole genome shotgun (WGS) entry which is preliminary data.</text>
</comment>
<name>A0A9X1IPQ9_9SPHN</name>
<protein>
    <submittedName>
        <fullName evidence="6">Isoprenylcysteine carboxylmethyltransferase family protein</fullName>
    </submittedName>
</protein>
<dbReference type="GO" id="GO:0004671">
    <property type="term" value="F:protein C-terminal S-isoprenylcysteine carboxyl O-methyltransferase activity"/>
    <property type="evidence" value="ECO:0007669"/>
    <property type="project" value="InterPro"/>
</dbReference>
<keyword evidence="4 5" id="KW-0472">Membrane</keyword>
<feature type="transmembrane region" description="Helical" evidence="5">
    <location>
        <begin position="81"/>
        <end position="101"/>
    </location>
</feature>
<accession>A0A9X1IPQ9</accession>
<dbReference type="PANTHER" id="PTHR43847:SF1">
    <property type="entry name" value="BLL3993 PROTEIN"/>
    <property type="match status" value="1"/>
</dbReference>
<keyword evidence="7" id="KW-1185">Reference proteome</keyword>
<dbReference type="Pfam" id="PF04140">
    <property type="entry name" value="ICMT"/>
    <property type="match status" value="1"/>
</dbReference>
<dbReference type="RefSeq" id="WP_214622012.1">
    <property type="nucleotide sequence ID" value="NZ_JAHGAW010000003.1"/>
</dbReference>
<evidence type="ECO:0000313" key="6">
    <source>
        <dbReference type="EMBL" id="MBT2186252.1"/>
    </source>
</evidence>
<reference evidence="6" key="1">
    <citation type="submission" date="2021-05" db="EMBL/GenBank/DDBJ databases">
        <title>Genome of Sphingobium sp. strain.</title>
        <authorList>
            <person name="Fan R."/>
        </authorList>
    </citation>
    <scope>NUCLEOTIDE SEQUENCE</scope>
    <source>
        <strain evidence="6">H33</strain>
    </source>
</reference>
<sequence length="197" mass="22283">MKDVQTMQMARYVLMASWLLFMLVWLAFAFTNKRTIARETLAQRLGYFALMFIGVSLMAHWPSGPLARMAYFSVHRSGPLLHWLGALCGVAGAALAIWARLTLGRNWSGTVTVKEDHELVTTGPYAVIRHPIYTALTLLFLGILFFFPSLRSLLGLAFIIASFWVKLRQEEALMLAQFPDAYPAYCAHTTRLIPWLV</sequence>
<dbReference type="PANTHER" id="PTHR43847">
    <property type="entry name" value="BLL3993 PROTEIN"/>
    <property type="match status" value="1"/>
</dbReference>
<evidence type="ECO:0000256" key="2">
    <source>
        <dbReference type="ARBA" id="ARBA00022692"/>
    </source>
</evidence>
<proteinExistence type="predicted"/>
<dbReference type="GO" id="GO:0016020">
    <property type="term" value="C:membrane"/>
    <property type="evidence" value="ECO:0007669"/>
    <property type="project" value="UniProtKB-SubCell"/>
</dbReference>
<dbReference type="EMBL" id="JAHGAW010000003">
    <property type="protein sequence ID" value="MBT2186252.1"/>
    <property type="molecule type" value="Genomic_DNA"/>
</dbReference>
<feature type="transmembrane region" description="Helical" evidence="5">
    <location>
        <begin position="132"/>
        <end position="165"/>
    </location>
</feature>
<comment type="subcellular location">
    <subcellularLocation>
        <location evidence="1">Membrane</location>
        <topology evidence="1">Multi-pass membrane protein</topology>
    </subcellularLocation>
</comment>
<dbReference type="InterPro" id="IPR052527">
    <property type="entry name" value="Metal_cation-efflux_comp"/>
</dbReference>
<organism evidence="6 7">
    <name type="scientific">Sphingobium nicotianae</name>
    <dbReference type="NCBI Taxonomy" id="2782607"/>
    <lineage>
        <taxon>Bacteria</taxon>
        <taxon>Pseudomonadati</taxon>
        <taxon>Pseudomonadota</taxon>
        <taxon>Alphaproteobacteria</taxon>
        <taxon>Sphingomonadales</taxon>
        <taxon>Sphingomonadaceae</taxon>
        <taxon>Sphingobium</taxon>
    </lineage>
</organism>
<evidence type="ECO:0000313" key="7">
    <source>
        <dbReference type="Proteomes" id="UP001138757"/>
    </source>
</evidence>
<evidence type="ECO:0000256" key="1">
    <source>
        <dbReference type="ARBA" id="ARBA00004141"/>
    </source>
</evidence>
<feature type="transmembrane region" description="Helical" evidence="5">
    <location>
        <begin position="45"/>
        <end position="61"/>
    </location>
</feature>
<gene>
    <name evidence="6" type="ORF">KK488_04760</name>
</gene>